<dbReference type="AlphaFoldDB" id="A0A1M6HLK2"/>
<dbReference type="Proteomes" id="UP000184418">
    <property type="component" value="Unassembled WGS sequence"/>
</dbReference>
<reference evidence="2 3" key="1">
    <citation type="submission" date="2016-11" db="EMBL/GenBank/DDBJ databases">
        <authorList>
            <person name="Jaros S."/>
            <person name="Januszkiewicz K."/>
            <person name="Wedrychowicz H."/>
        </authorList>
    </citation>
    <scope>NUCLEOTIDE SEQUENCE [LARGE SCALE GENOMIC DNA]</scope>
    <source>
        <strain evidence="2 3">DSM 21074</strain>
    </source>
</reference>
<evidence type="ECO:0000259" key="1">
    <source>
        <dbReference type="SMART" id="SM00953"/>
    </source>
</evidence>
<evidence type="ECO:0000313" key="3">
    <source>
        <dbReference type="Proteomes" id="UP000184418"/>
    </source>
</evidence>
<evidence type="ECO:0000313" key="2">
    <source>
        <dbReference type="EMBL" id="SHJ23045.1"/>
    </source>
</evidence>
<organism evidence="2 3">
    <name type="scientific">Hymenobacter daecheongensis DSM 21074</name>
    <dbReference type="NCBI Taxonomy" id="1121955"/>
    <lineage>
        <taxon>Bacteria</taxon>
        <taxon>Pseudomonadati</taxon>
        <taxon>Bacteroidota</taxon>
        <taxon>Cytophagia</taxon>
        <taxon>Cytophagales</taxon>
        <taxon>Hymenobacteraceae</taxon>
        <taxon>Hymenobacter</taxon>
    </lineage>
</organism>
<dbReference type="SMART" id="SM00953">
    <property type="entry name" value="RES"/>
    <property type="match status" value="1"/>
</dbReference>
<sequence length="150" mass="16935">MLLYRLGKTIRIRDTAGTGGLYAAARWNEKGVQVLYTSEYVSLAKLEVLANSASLPVGFSALTLEVPDDTPVKQVDAAQLPANWRKLPYPQELAQLTRAWVEEGKFWLMRVPSAHAPGEWNYLLNPLHPDHRKLRIVAIEPHPFDPRLKP</sequence>
<dbReference type="EMBL" id="FQYN01000005">
    <property type="protein sequence ID" value="SHJ23045.1"/>
    <property type="molecule type" value="Genomic_DNA"/>
</dbReference>
<feature type="domain" description="RES" evidence="1">
    <location>
        <begin position="14"/>
        <end position="138"/>
    </location>
</feature>
<proteinExistence type="predicted"/>
<dbReference type="STRING" id="1121955.SAMN02745146_2552"/>
<protein>
    <submittedName>
        <fullName evidence="2">RES domain-containing protein</fullName>
    </submittedName>
</protein>
<dbReference type="Pfam" id="PF08808">
    <property type="entry name" value="RES"/>
    <property type="match status" value="1"/>
</dbReference>
<accession>A0A1M6HLK2</accession>
<dbReference type="OrthoDB" id="9789501at2"/>
<gene>
    <name evidence="2" type="ORF">SAMN02745146_2552</name>
</gene>
<dbReference type="InterPro" id="IPR014914">
    <property type="entry name" value="RES_dom"/>
</dbReference>
<name>A0A1M6HLK2_9BACT</name>
<keyword evidence="3" id="KW-1185">Reference proteome</keyword>